<comment type="caution">
    <text evidence="2">The sequence shown here is derived from an EMBL/GenBank/DDBJ whole genome shotgun (WGS) entry which is preliminary data.</text>
</comment>
<dbReference type="RefSeq" id="WP_345548324.1">
    <property type="nucleotide sequence ID" value="NZ_BAAAZA010000007.1"/>
</dbReference>
<dbReference type="EMBL" id="BAAAZA010000007">
    <property type="protein sequence ID" value="GAA3862866.1"/>
    <property type="molecule type" value="Genomic_DNA"/>
</dbReference>
<gene>
    <name evidence="2" type="ORF">GCM10022207_28280</name>
</gene>
<dbReference type="InterPro" id="IPR004360">
    <property type="entry name" value="Glyas_Fos-R_dOase_dom"/>
</dbReference>
<dbReference type="PROSITE" id="PS51819">
    <property type="entry name" value="VOC"/>
    <property type="match status" value="1"/>
</dbReference>
<feature type="domain" description="VOC" evidence="1">
    <location>
        <begin position="20"/>
        <end position="154"/>
    </location>
</feature>
<dbReference type="Proteomes" id="UP001501563">
    <property type="component" value="Unassembled WGS sequence"/>
</dbReference>
<accession>A0ABP7K255</accession>
<keyword evidence="3" id="KW-1185">Reference proteome</keyword>
<evidence type="ECO:0000313" key="2">
    <source>
        <dbReference type="EMBL" id="GAA3862866.1"/>
    </source>
</evidence>
<sequence>MIPGFLMDAWFVNTGGMKLSLEVVTLAVLDVDRALTFYTEQVGFHLDVDYAPDDDFRVVQLTPPGSGVSIQFGVGLTVAEPGSTRGTYLVVTDIEVARDALVARGVRASGIRHKSRLPDWRGGFEAGIDPERRDYASFFDFTDPDGNQWLVQERGHEAKAGGL</sequence>
<proteinExistence type="predicted"/>
<organism evidence="2 3">
    <name type="scientific">Streptomyces lannensis</name>
    <dbReference type="NCBI Taxonomy" id="766498"/>
    <lineage>
        <taxon>Bacteria</taxon>
        <taxon>Bacillati</taxon>
        <taxon>Actinomycetota</taxon>
        <taxon>Actinomycetes</taxon>
        <taxon>Kitasatosporales</taxon>
        <taxon>Streptomycetaceae</taxon>
        <taxon>Streptomyces</taxon>
    </lineage>
</organism>
<dbReference type="Pfam" id="PF00903">
    <property type="entry name" value="Glyoxalase"/>
    <property type="match status" value="1"/>
</dbReference>
<reference evidence="3" key="1">
    <citation type="journal article" date="2019" name="Int. J. Syst. Evol. Microbiol.">
        <title>The Global Catalogue of Microorganisms (GCM) 10K type strain sequencing project: providing services to taxonomists for standard genome sequencing and annotation.</title>
        <authorList>
            <consortium name="The Broad Institute Genomics Platform"/>
            <consortium name="The Broad Institute Genome Sequencing Center for Infectious Disease"/>
            <person name="Wu L."/>
            <person name="Ma J."/>
        </authorList>
    </citation>
    <scope>NUCLEOTIDE SEQUENCE [LARGE SCALE GENOMIC DNA]</scope>
    <source>
        <strain evidence="3">JCM 16578</strain>
    </source>
</reference>
<dbReference type="Gene3D" id="3.10.180.10">
    <property type="entry name" value="2,3-Dihydroxybiphenyl 1,2-Dioxygenase, domain 1"/>
    <property type="match status" value="1"/>
</dbReference>
<evidence type="ECO:0000259" key="1">
    <source>
        <dbReference type="PROSITE" id="PS51819"/>
    </source>
</evidence>
<protein>
    <submittedName>
        <fullName evidence="2">Glyoxalase</fullName>
    </submittedName>
</protein>
<dbReference type="SUPFAM" id="SSF54593">
    <property type="entry name" value="Glyoxalase/Bleomycin resistance protein/Dihydroxybiphenyl dioxygenase"/>
    <property type="match status" value="1"/>
</dbReference>
<dbReference type="InterPro" id="IPR029068">
    <property type="entry name" value="Glyas_Bleomycin-R_OHBP_Dase"/>
</dbReference>
<dbReference type="InterPro" id="IPR037523">
    <property type="entry name" value="VOC_core"/>
</dbReference>
<name>A0ABP7K255_9ACTN</name>
<evidence type="ECO:0000313" key="3">
    <source>
        <dbReference type="Proteomes" id="UP001501563"/>
    </source>
</evidence>